<organism evidence="1 2">
    <name type="scientific">Grimontia kaedaensis</name>
    <dbReference type="NCBI Taxonomy" id="2872157"/>
    <lineage>
        <taxon>Bacteria</taxon>
        <taxon>Pseudomonadati</taxon>
        <taxon>Pseudomonadota</taxon>
        <taxon>Gammaproteobacteria</taxon>
        <taxon>Vibrionales</taxon>
        <taxon>Vibrionaceae</taxon>
        <taxon>Grimontia</taxon>
    </lineage>
</organism>
<sequence>MRRKRLNHYVDVIPKIFAGWRMGDDLEALSELPNGVIDIDILKGSATHSLVGNIELWIAVEISQWLKESAARDNIDLSHLTEAYLTVKIDTDKVKSHKNKVVMFHFDLSSRIVTSSKVYASTVTEMTRWHSRH</sequence>
<keyword evidence="2" id="KW-1185">Reference proteome</keyword>
<name>A0ABY4WRI8_9GAMM</name>
<accession>A0ABY4WRI8</accession>
<protein>
    <submittedName>
        <fullName evidence="1">Uncharacterized protein</fullName>
    </submittedName>
</protein>
<gene>
    <name evidence="1" type="ORF">K6Q96_09515</name>
</gene>
<evidence type="ECO:0000313" key="1">
    <source>
        <dbReference type="EMBL" id="USH01174.1"/>
    </source>
</evidence>
<dbReference type="Proteomes" id="UP001056255">
    <property type="component" value="Chromosome I"/>
</dbReference>
<proteinExistence type="predicted"/>
<reference evidence="1" key="1">
    <citation type="submission" date="2021-08" db="EMBL/GenBank/DDBJ databases">
        <authorList>
            <person name="Sakaguchi M."/>
            <person name="Kikuchi T."/>
            <person name="Urbanczyk H."/>
        </authorList>
    </citation>
    <scope>NUCLEOTIDE SEQUENCE</scope>
    <source>
        <strain evidence="1">020920N</strain>
    </source>
</reference>
<dbReference type="EMBL" id="CP082275">
    <property type="protein sequence ID" value="USH01174.1"/>
    <property type="molecule type" value="Genomic_DNA"/>
</dbReference>
<evidence type="ECO:0000313" key="2">
    <source>
        <dbReference type="Proteomes" id="UP001056255"/>
    </source>
</evidence>